<dbReference type="Pfam" id="PF13242">
    <property type="entry name" value="Hydrolase_like"/>
    <property type="match status" value="1"/>
</dbReference>
<keyword evidence="1" id="KW-0378">Hydrolase</keyword>
<feature type="region of interest" description="Disordered" evidence="2">
    <location>
        <begin position="1"/>
        <end position="63"/>
    </location>
</feature>
<protein>
    <submittedName>
        <fullName evidence="3">Uncharacterized protein</fullName>
    </submittedName>
</protein>
<name>A0ABN9XCL8_9DINO</name>
<dbReference type="InterPro" id="IPR023214">
    <property type="entry name" value="HAD_sf"/>
</dbReference>
<dbReference type="SUPFAM" id="SSF56784">
    <property type="entry name" value="HAD-like"/>
    <property type="match status" value="1"/>
</dbReference>
<evidence type="ECO:0000313" key="4">
    <source>
        <dbReference type="Proteomes" id="UP001189429"/>
    </source>
</evidence>
<dbReference type="PANTHER" id="PTHR43316">
    <property type="entry name" value="HYDROLASE, HALOACID DELAHOGENASE-RELATED"/>
    <property type="match status" value="1"/>
</dbReference>
<evidence type="ECO:0000256" key="2">
    <source>
        <dbReference type="SAM" id="MobiDB-lite"/>
    </source>
</evidence>
<organism evidence="3 4">
    <name type="scientific">Prorocentrum cordatum</name>
    <dbReference type="NCBI Taxonomy" id="2364126"/>
    <lineage>
        <taxon>Eukaryota</taxon>
        <taxon>Sar</taxon>
        <taxon>Alveolata</taxon>
        <taxon>Dinophyceae</taxon>
        <taxon>Prorocentrales</taxon>
        <taxon>Prorocentraceae</taxon>
        <taxon>Prorocentrum</taxon>
    </lineage>
</organism>
<sequence length="219" mass="22246">MNISFGGQHGSLGSALDPLPATPGGSFSARGGTRSTPGAALEVSPGVGKAQPAPTQEVRADRRNRMLSHAAVFRSSRIGTLTDGNADPRCIEGLRDVVDFCVSSVEAGAEKPDRRTFSLCEAKSRLLPEQLVMVGDNIGKDVMGARAAGWRAIWVVPPRDGVAGSAHDLSSSGVALTAEASREAADATVESVAGVAGVLRSWSGEGAEGARGGGPAAEA</sequence>
<dbReference type="Proteomes" id="UP001189429">
    <property type="component" value="Unassembled WGS sequence"/>
</dbReference>
<reference evidence="3" key="1">
    <citation type="submission" date="2023-10" db="EMBL/GenBank/DDBJ databases">
        <authorList>
            <person name="Chen Y."/>
            <person name="Shah S."/>
            <person name="Dougan E. K."/>
            <person name="Thang M."/>
            <person name="Chan C."/>
        </authorList>
    </citation>
    <scope>NUCLEOTIDE SEQUENCE [LARGE SCALE GENOMIC DNA]</scope>
</reference>
<proteinExistence type="predicted"/>
<evidence type="ECO:0000313" key="3">
    <source>
        <dbReference type="EMBL" id="CAK0895823.1"/>
    </source>
</evidence>
<dbReference type="InterPro" id="IPR051540">
    <property type="entry name" value="S-2-haloacid_dehalogenase"/>
</dbReference>
<evidence type="ECO:0000256" key="1">
    <source>
        <dbReference type="ARBA" id="ARBA00022801"/>
    </source>
</evidence>
<accession>A0ABN9XCL8</accession>
<keyword evidence="4" id="KW-1185">Reference proteome</keyword>
<comment type="caution">
    <text evidence="3">The sequence shown here is derived from an EMBL/GenBank/DDBJ whole genome shotgun (WGS) entry which is preliminary data.</text>
</comment>
<dbReference type="Gene3D" id="3.40.50.1000">
    <property type="entry name" value="HAD superfamily/HAD-like"/>
    <property type="match status" value="1"/>
</dbReference>
<dbReference type="InterPro" id="IPR036412">
    <property type="entry name" value="HAD-like_sf"/>
</dbReference>
<gene>
    <name evidence="3" type="ORF">PCOR1329_LOCUS74455</name>
</gene>
<dbReference type="EMBL" id="CAUYUJ010020093">
    <property type="protein sequence ID" value="CAK0895823.1"/>
    <property type="molecule type" value="Genomic_DNA"/>
</dbReference>